<reference evidence="2 3" key="1">
    <citation type="journal article" date="2010" name="Stand. Genomic Sci.">
        <title>Complete genome sequence of Thermosphaera aggregans type strain (M11TL).</title>
        <authorList>
            <person name="Spring S."/>
            <person name="Rachel R."/>
            <person name="Lapidus A."/>
            <person name="Davenport K."/>
            <person name="Tice H."/>
            <person name="Copeland A."/>
            <person name="Cheng J.F."/>
            <person name="Lucas S."/>
            <person name="Chen F."/>
            <person name="Nolan M."/>
            <person name="Bruce D."/>
            <person name="Goodwin L."/>
            <person name="Pitluck S."/>
            <person name="Ivanova N."/>
            <person name="Mavromatis K."/>
            <person name="Ovchinnikova G."/>
            <person name="Pati A."/>
            <person name="Chen A."/>
            <person name="Palaniappan K."/>
            <person name="Land M."/>
            <person name="Hauser L."/>
            <person name="Chang Y.J."/>
            <person name="Jeffries C.C."/>
            <person name="Brettin T."/>
            <person name="Detter J.C."/>
            <person name="Tapia R."/>
            <person name="Han C."/>
            <person name="Heimerl T."/>
            <person name="Weikl F."/>
            <person name="Brambilla E."/>
            <person name="Goker M."/>
            <person name="Bristow J."/>
            <person name="Eisen J.A."/>
            <person name="Markowitz V."/>
            <person name="Hugenholtz P."/>
            <person name="Kyrpides N.C."/>
            <person name="Klenk H.P."/>
        </authorList>
    </citation>
    <scope>NUCLEOTIDE SEQUENCE [LARGE SCALE GENOMIC DNA]</scope>
    <source>
        <strain evidence="3">DSM 11486 / M11TL</strain>
    </source>
</reference>
<protein>
    <submittedName>
        <fullName evidence="2">Uncharacterized protein</fullName>
    </submittedName>
</protein>
<dbReference type="Proteomes" id="UP000002376">
    <property type="component" value="Chromosome"/>
</dbReference>
<keyword evidence="1" id="KW-0812">Transmembrane</keyword>
<evidence type="ECO:0000256" key="1">
    <source>
        <dbReference type="SAM" id="Phobius"/>
    </source>
</evidence>
<accession>D5TZN7</accession>
<keyword evidence="1" id="KW-1133">Transmembrane helix</keyword>
<dbReference type="KEGG" id="tag:Tagg_0055"/>
<proteinExistence type="predicted"/>
<keyword evidence="1" id="KW-0472">Membrane</keyword>
<gene>
    <name evidence="2" type="ordered locus">Tagg_0055</name>
</gene>
<evidence type="ECO:0000313" key="3">
    <source>
        <dbReference type="Proteomes" id="UP000002376"/>
    </source>
</evidence>
<sequence length="85" mass="9949">MRWFERLLEKTLHRSKGSRSDLLRAMLQYSINVGDAFFIKLVYVINKVSILLNKIQLTMIESMIMASLWFGLIAVLIIWLVTYLA</sequence>
<dbReference type="EMBL" id="CP001939">
    <property type="protein sequence ID" value="ADG90337.1"/>
    <property type="molecule type" value="Genomic_DNA"/>
</dbReference>
<keyword evidence="3" id="KW-1185">Reference proteome</keyword>
<reference evidence="3" key="2">
    <citation type="journal article" date="2010" name="Stand. Genomic Sci.">
        <title>Complete genome sequence of Thermosphaera aggregans type strain (M11TLT).</title>
        <authorList>
            <person name="Spring S."/>
            <person name="Rachel R."/>
            <person name="Lapidus A."/>
            <person name="Davenport K."/>
            <person name="Tice H."/>
            <person name="Copeland A."/>
            <person name="Cheng J.-F."/>
            <person name="Lucas S."/>
            <person name="Chen F."/>
            <person name="Nolan M."/>
            <person name="Bruce D."/>
            <person name="Goodwin L."/>
            <person name="Pitluck S."/>
            <person name="Ivanova N."/>
            <person name="Mavromatis K."/>
            <person name="Ovchinnikova G."/>
            <person name="Pati A."/>
            <person name="Chen A."/>
            <person name="Palaniappan K."/>
            <person name="Land M."/>
            <person name="Hauser L."/>
            <person name="Chang Y.-J."/>
            <person name="Jeffries C.C."/>
            <person name="Brettin T."/>
            <person name="Detter J.C."/>
            <person name="Tapia R."/>
            <person name="Han C."/>
            <person name="Heimerl T."/>
            <person name="Weikl F."/>
            <person name="Brambilla E."/>
            <person name="Goker M."/>
            <person name="Bristow J."/>
            <person name="Eisen J.A."/>
            <person name="Markowitz V."/>
            <person name="Hugenholtz P."/>
            <person name="Kyrpides N.C."/>
            <person name="Klenk H.-P."/>
        </authorList>
    </citation>
    <scope>NUCLEOTIDE SEQUENCE [LARGE SCALE GENOMIC DNA]</scope>
    <source>
        <strain evidence="3">DSM 11486 / M11TL</strain>
    </source>
</reference>
<organism evidence="2 3">
    <name type="scientific">Thermosphaera aggregans (strain DSM 11486 / M11TL)</name>
    <dbReference type="NCBI Taxonomy" id="633148"/>
    <lineage>
        <taxon>Archaea</taxon>
        <taxon>Thermoproteota</taxon>
        <taxon>Thermoprotei</taxon>
        <taxon>Desulfurococcales</taxon>
        <taxon>Desulfurococcaceae</taxon>
        <taxon>Thermosphaera</taxon>
    </lineage>
</organism>
<name>D5TZN7_THEAM</name>
<reference key="3">
    <citation type="submission" date="2010-02" db="EMBL/GenBank/DDBJ databases">
        <title>Complete genome sequence of Thermosphaera aggregans type strain (M11TL).</title>
        <authorList>
            <consortium name="US DOE Joint Genome Institute (JGI-PGF)"/>
            <person name="Spring S."/>
            <person name="Lapidus A."/>
            <person name="Munk C."/>
            <person name="Schroeder M."/>
            <person name="Glavina Del Rio T."/>
            <person name="Tice H."/>
            <person name="Copeland A."/>
            <person name="Cheng J.-F."/>
            <person name="Lucas S."/>
            <person name="Chen F."/>
            <person name="Nolan M."/>
            <person name="Bruce D."/>
            <person name="Goodwin L."/>
            <person name="Pitluck S."/>
            <person name="Ivanova N."/>
            <person name="Mavromatis K."/>
            <person name="Ovchinnikova G."/>
            <person name="Pati A."/>
            <person name="Chen A."/>
            <person name="Palaniappan K."/>
            <person name="Land M."/>
            <person name="Hauser L."/>
            <person name="Chang Y.-J."/>
            <person name="Jeffries C.C."/>
            <person name="Brettin T."/>
            <person name="Detter J.C."/>
            <person name="Tapia R."/>
            <person name="Han C."/>
            <person name="Chain P."/>
            <person name="Heimerl T."/>
            <person name="Weik F."/>
            <person name="Goker M."/>
            <person name="Rachel R."/>
            <person name="Bristow J."/>
            <person name="Eisen J.A."/>
            <person name="Markowitz V."/>
            <person name="Hugenholtz P."/>
            <person name="Kyrpides N.C."/>
            <person name="Klenk H.-P."/>
        </authorList>
    </citation>
    <scope>NUCLEOTIDE SEQUENCE</scope>
    <source>
        <strain>DSM 11486</strain>
    </source>
</reference>
<dbReference type="STRING" id="633148.Tagg_0055"/>
<dbReference type="AlphaFoldDB" id="D5TZN7"/>
<dbReference type="HOGENOM" id="CLU_185757_0_0_2"/>
<evidence type="ECO:0000313" key="2">
    <source>
        <dbReference type="EMBL" id="ADG90337.1"/>
    </source>
</evidence>
<dbReference type="eggNOG" id="arCOG10624">
    <property type="taxonomic scope" value="Archaea"/>
</dbReference>
<feature type="transmembrane region" description="Helical" evidence="1">
    <location>
        <begin position="63"/>
        <end position="84"/>
    </location>
</feature>